<sequence>MRRSIVKPPHHHPTFFLAYSESTTEACNMSTAVWDPDTILQITDISGRGMLCVGLARPHSSSGCRGRCRWDVPPASYRAILSILDTMSRTPPHYVTNSELRSIARLALCKYHNDQVDEVVANWEDILGCVEGISGTYEEQREEIIPDVKELQKEINECRSLLLVKEDCKDALSVVLRRHLNRNARLKKELVESQATCARLQKDFARFKDQKEENSRLSVENSRVSTLLKRAEEEQERYKNQETDLTAECEKLRKQNAALQADINAGKDKHKDLQDREQSATMELMATTAQLLEAQSLNLGLENDKKTLQSEIDILKQEVETLNDKNTSISSQLANTAASLETVTEELCAAHKENMGFHDELITATREIMELHSKISQLSTPVWYRVIQWVKEKLLGLGHLRNPGKEVSDAEEGVALAATVSGRDAGLA</sequence>
<feature type="coiled-coil region" evidence="1">
    <location>
        <begin position="176"/>
        <end position="332"/>
    </location>
</feature>
<name>A0A8H6PRM2_9EURO</name>
<accession>A0A8H6PRM2</accession>
<keyword evidence="1" id="KW-0175">Coiled coil</keyword>
<evidence type="ECO:0000313" key="3">
    <source>
        <dbReference type="Proteomes" id="UP000654922"/>
    </source>
</evidence>
<comment type="caution">
    <text evidence="2">The sequence shown here is derived from an EMBL/GenBank/DDBJ whole genome shotgun (WGS) entry which is preliminary data.</text>
</comment>
<dbReference type="AlphaFoldDB" id="A0A8H6PRM2"/>
<organism evidence="2 3">
    <name type="scientific">Aspergillus felis</name>
    <dbReference type="NCBI Taxonomy" id="1287682"/>
    <lineage>
        <taxon>Eukaryota</taxon>
        <taxon>Fungi</taxon>
        <taxon>Dikarya</taxon>
        <taxon>Ascomycota</taxon>
        <taxon>Pezizomycotina</taxon>
        <taxon>Eurotiomycetes</taxon>
        <taxon>Eurotiomycetidae</taxon>
        <taxon>Eurotiales</taxon>
        <taxon>Aspergillaceae</taxon>
        <taxon>Aspergillus</taxon>
        <taxon>Aspergillus subgen. Fumigati</taxon>
    </lineage>
</organism>
<gene>
    <name evidence="2" type="ORF">CNMCM5623_005003</name>
</gene>
<protein>
    <submittedName>
        <fullName evidence="2">Uncharacterized protein</fullName>
    </submittedName>
</protein>
<evidence type="ECO:0000256" key="1">
    <source>
        <dbReference type="SAM" id="Coils"/>
    </source>
</evidence>
<reference evidence="2" key="1">
    <citation type="submission" date="2020-06" db="EMBL/GenBank/DDBJ databases">
        <title>Draft genome sequences of strains closely related to Aspergillus parafelis and Aspergillus hiratsukae.</title>
        <authorList>
            <person name="Dos Santos R.A.C."/>
            <person name="Rivero-Menendez O."/>
            <person name="Steenwyk J.L."/>
            <person name="Mead M.E."/>
            <person name="Goldman G.H."/>
            <person name="Alastruey-Izquierdo A."/>
            <person name="Rokas A."/>
        </authorList>
    </citation>
    <scope>NUCLEOTIDE SEQUENCE</scope>
    <source>
        <strain evidence="2">CNM-CM5623</strain>
    </source>
</reference>
<proteinExistence type="predicted"/>
<evidence type="ECO:0000313" key="2">
    <source>
        <dbReference type="EMBL" id="KAF7159623.1"/>
    </source>
</evidence>
<dbReference type="EMBL" id="JACBAE010001378">
    <property type="protein sequence ID" value="KAF7159623.1"/>
    <property type="molecule type" value="Genomic_DNA"/>
</dbReference>
<dbReference type="Proteomes" id="UP000654922">
    <property type="component" value="Unassembled WGS sequence"/>
</dbReference>
<dbReference type="OrthoDB" id="5068061at2759"/>